<sequence>MPSTGATISFIDQSADHVLRAFRYAVFGEQAPTMDYYEYWKEIDFLTAGYKVASVFYGICSGWSDVEFQNTFCNDFQFYQTMEMLNDESVEPSRLMFDEPNNRSIGLRVSIYRELPNITKNFYYGCPEWLVDSTYDHAIISEFHGSNDDNELHLKRQIGLVHICVL</sequence>
<dbReference type="AlphaFoldDB" id="A0A914S5Z5"/>
<keyword evidence="1" id="KW-1185">Reference proteome</keyword>
<dbReference type="WBParaSite" id="PEQ_0000965101-mRNA-1">
    <property type="protein sequence ID" value="PEQ_0000965101-mRNA-1"/>
    <property type="gene ID" value="PEQ_0000965101"/>
</dbReference>
<proteinExistence type="predicted"/>
<evidence type="ECO:0000313" key="2">
    <source>
        <dbReference type="WBParaSite" id="PEQ_0000965101-mRNA-1"/>
    </source>
</evidence>
<dbReference type="Proteomes" id="UP000887564">
    <property type="component" value="Unplaced"/>
</dbReference>
<accession>A0A914S5Z5</accession>
<reference evidence="2" key="1">
    <citation type="submission" date="2022-11" db="UniProtKB">
        <authorList>
            <consortium name="WormBaseParasite"/>
        </authorList>
    </citation>
    <scope>IDENTIFICATION</scope>
</reference>
<protein>
    <submittedName>
        <fullName evidence="2">Uncharacterized protein</fullName>
    </submittedName>
</protein>
<evidence type="ECO:0000313" key="1">
    <source>
        <dbReference type="Proteomes" id="UP000887564"/>
    </source>
</evidence>
<organism evidence="1 2">
    <name type="scientific">Parascaris equorum</name>
    <name type="common">Equine roundworm</name>
    <dbReference type="NCBI Taxonomy" id="6256"/>
    <lineage>
        <taxon>Eukaryota</taxon>
        <taxon>Metazoa</taxon>
        <taxon>Ecdysozoa</taxon>
        <taxon>Nematoda</taxon>
        <taxon>Chromadorea</taxon>
        <taxon>Rhabditida</taxon>
        <taxon>Spirurina</taxon>
        <taxon>Ascaridomorpha</taxon>
        <taxon>Ascaridoidea</taxon>
        <taxon>Ascarididae</taxon>
        <taxon>Parascaris</taxon>
    </lineage>
</organism>
<name>A0A914S5Z5_PAREQ</name>